<evidence type="ECO:0000313" key="2">
    <source>
        <dbReference type="Proteomes" id="UP001152803"/>
    </source>
</evidence>
<evidence type="ECO:0000313" key="1">
    <source>
        <dbReference type="EMBL" id="KAJ8254088.1"/>
    </source>
</evidence>
<dbReference type="AlphaFoldDB" id="A0A9Q1D0D1"/>
<protein>
    <submittedName>
        <fullName evidence="1">Uncharacterized protein</fullName>
    </submittedName>
</protein>
<gene>
    <name evidence="1" type="ORF">COCON_G00207000</name>
</gene>
<dbReference type="Proteomes" id="UP001152803">
    <property type="component" value="Unassembled WGS sequence"/>
</dbReference>
<keyword evidence="2" id="KW-1185">Reference proteome</keyword>
<name>A0A9Q1D0D1_CONCO</name>
<comment type="caution">
    <text evidence="1">The sequence shown here is derived from an EMBL/GenBank/DDBJ whole genome shotgun (WGS) entry which is preliminary data.</text>
</comment>
<dbReference type="EMBL" id="JAFJMO010000016">
    <property type="protein sequence ID" value="KAJ8254088.1"/>
    <property type="molecule type" value="Genomic_DNA"/>
</dbReference>
<reference evidence="1" key="1">
    <citation type="journal article" date="2023" name="Science">
        <title>Genome structures resolve the early diversification of teleost fishes.</title>
        <authorList>
            <person name="Parey E."/>
            <person name="Louis A."/>
            <person name="Montfort J."/>
            <person name="Bouchez O."/>
            <person name="Roques C."/>
            <person name="Iampietro C."/>
            <person name="Lluch J."/>
            <person name="Castinel A."/>
            <person name="Donnadieu C."/>
            <person name="Desvignes T."/>
            <person name="Floi Bucao C."/>
            <person name="Jouanno E."/>
            <person name="Wen M."/>
            <person name="Mejri S."/>
            <person name="Dirks R."/>
            <person name="Jansen H."/>
            <person name="Henkel C."/>
            <person name="Chen W.J."/>
            <person name="Zahm M."/>
            <person name="Cabau C."/>
            <person name="Klopp C."/>
            <person name="Thompson A.W."/>
            <person name="Robinson-Rechavi M."/>
            <person name="Braasch I."/>
            <person name="Lecointre G."/>
            <person name="Bobe J."/>
            <person name="Postlethwait J.H."/>
            <person name="Berthelot C."/>
            <person name="Roest Crollius H."/>
            <person name="Guiguen Y."/>
        </authorList>
    </citation>
    <scope>NUCLEOTIDE SEQUENCE</scope>
    <source>
        <strain evidence="1">Concon-B</strain>
    </source>
</reference>
<accession>A0A9Q1D0D1</accession>
<proteinExistence type="predicted"/>
<sequence length="100" mass="11486">MHGHGIYFQKEKLEAECDLNHILIKSKETHLVLKTLSETCMKTGLPPVCVKMCCHFKAGPGWWIMDKLRHPAALDPWQWRGRGKGDIVETYMGKSCYVAR</sequence>
<organism evidence="1 2">
    <name type="scientific">Conger conger</name>
    <name type="common">Conger eel</name>
    <name type="synonym">Muraena conger</name>
    <dbReference type="NCBI Taxonomy" id="82655"/>
    <lineage>
        <taxon>Eukaryota</taxon>
        <taxon>Metazoa</taxon>
        <taxon>Chordata</taxon>
        <taxon>Craniata</taxon>
        <taxon>Vertebrata</taxon>
        <taxon>Euteleostomi</taxon>
        <taxon>Actinopterygii</taxon>
        <taxon>Neopterygii</taxon>
        <taxon>Teleostei</taxon>
        <taxon>Anguilliformes</taxon>
        <taxon>Congridae</taxon>
        <taxon>Conger</taxon>
    </lineage>
</organism>